<dbReference type="InterPro" id="IPR017200">
    <property type="entry name" value="PqqE-like"/>
</dbReference>
<dbReference type="InterPro" id="IPR013785">
    <property type="entry name" value="Aldolase_TIM"/>
</dbReference>
<dbReference type="PIRSF" id="PIRSF037420">
    <property type="entry name" value="PQQ_syn_pqqE"/>
    <property type="match status" value="1"/>
</dbReference>
<dbReference type="GO" id="GO:0046872">
    <property type="term" value="F:metal ion binding"/>
    <property type="evidence" value="ECO:0007669"/>
    <property type="project" value="UniProtKB-KW"/>
</dbReference>
<keyword evidence="4" id="KW-0408">Iron</keyword>
<evidence type="ECO:0000256" key="5">
    <source>
        <dbReference type="ARBA" id="ARBA00023014"/>
    </source>
</evidence>
<evidence type="ECO:0000256" key="3">
    <source>
        <dbReference type="ARBA" id="ARBA00022723"/>
    </source>
</evidence>
<dbReference type="SFLD" id="SFLDG01386">
    <property type="entry name" value="main_SPASM_domain-containing"/>
    <property type="match status" value="1"/>
</dbReference>
<dbReference type="SFLD" id="SFLDG01067">
    <property type="entry name" value="SPASM/twitch_domain_containing"/>
    <property type="match status" value="1"/>
</dbReference>
<dbReference type="GO" id="GO:0016491">
    <property type="term" value="F:oxidoreductase activity"/>
    <property type="evidence" value="ECO:0007669"/>
    <property type="project" value="InterPro"/>
</dbReference>
<keyword evidence="2" id="KW-0949">S-adenosyl-L-methionine</keyword>
<dbReference type="AlphaFoldDB" id="A0A0E9N6T6"/>
<dbReference type="SFLD" id="SFLDG01384">
    <property type="entry name" value="thioether_bond_formation_requi"/>
    <property type="match status" value="1"/>
</dbReference>
<dbReference type="RefSeq" id="WP_046371420.1">
    <property type="nucleotide sequence ID" value="NZ_BBWV01000005.1"/>
</dbReference>
<evidence type="ECO:0000256" key="6">
    <source>
        <dbReference type="ARBA" id="ARBA00023601"/>
    </source>
</evidence>
<dbReference type="CDD" id="cd01335">
    <property type="entry name" value="Radical_SAM"/>
    <property type="match status" value="1"/>
</dbReference>
<keyword evidence="3" id="KW-0479">Metal-binding</keyword>
<dbReference type="PANTHER" id="PTHR43273:SF3">
    <property type="entry name" value="ANAEROBIC SULFATASE-MATURATING ENZYME HOMOLOG ASLB-RELATED"/>
    <property type="match status" value="1"/>
</dbReference>
<dbReference type="SFLD" id="SFLDG01072">
    <property type="entry name" value="dehydrogenase_like"/>
    <property type="match status" value="1"/>
</dbReference>
<dbReference type="NCBIfam" id="TIGR04085">
    <property type="entry name" value="rSAM_more_4Fe4S"/>
    <property type="match status" value="1"/>
</dbReference>
<dbReference type="GO" id="GO:0051536">
    <property type="term" value="F:iron-sulfur cluster binding"/>
    <property type="evidence" value="ECO:0007669"/>
    <property type="project" value="UniProtKB-KW"/>
</dbReference>
<comment type="cofactor">
    <cofactor evidence="1">
        <name>[4Fe-4S] cluster</name>
        <dbReference type="ChEBI" id="CHEBI:49883"/>
    </cofactor>
</comment>
<dbReference type="Proteomes" id="UP000033121">
    <property type="component" value="Unassembled WGS sequence"/>
</dbReference>
<dbReference type="PANTHER" id="PTHR43273">
    <property type="entry name" value="ANAEROBIC SULFATASE-MATURATING ENZYME HOMOLOG ASLB-RELATED"/>
    <property type="match status" value="1"/>
</dbReference>
<evidence type="ECO:0000313" key="9">
    <source>
        <dbReference type="Proteomes" id="UP000033121"/>
    </source>
</evidence>
<dbReference type="InterPro" id="IPR023867">
    <property type="entry name" value="Sulphatase_maturase_rSAM"/>
</dbReference>
<dbReference type="SUPFAM" id="SSF102114">
    <property type="entry name" value="Radical SAM enzymes"/>
    <property type="match status" value="1"/>
</dbReference>
<reference evidence="8 9" key="1">
    <citation type="submission" date="2015-04" db="EMBL/GenBank/DDBJ databases">
        <title>Whole genome shotgun sequence of Flavihumibacter petaseus NBRC 106054.</title>
        <authorList>
            <person name="Miyazawa S."/>
            <person name="Hosoyama A."/>
            <person name="Hashimoto M."/>
            <person name="Noguchi M."/>
            <person name="Tsuchikane K."/>
            <person name="Ohji S."/>
            <person name="Yamazoe A."/>
            <person name="Ichikawa N."/>
            <person name="Kimura A."/>
            <person name="Fujita N."/>
        </authorList>
    </citation>
    <scope>NUCLEOTIDE SEQUENCE [LARGE SCALE GENOMIC DNA]</scope>
    <source>
        <strain evidence="8 9">NBRC 106054</strain>
    </source>
</reference>
<organism evidence="8 9">
    <name type="scientific">Flavihumibacter petaseus NBRC 106054</name>
    <dbReference type="NCBI Taxonomy" id="1220578"/>
    <lineage>
        <taxon>Bacteria</taxon>
        <taxon>Pseudomonadati</taxon>
        <taxon>Bacteroidota</taxon>
        <taxon>Chitinophagia</taxon>
        <taxon>Chitinophagales</taxon>
        <taxon>Chitinophagaceae</taxon>
        <taxon>Flavihumibacter</taxon>
    </lineage>
</organism>
<evidence type="ECO:0000313" key="8">
    <source>
        <dbReference type="EMBL" id="GAO45406.1"/>
    </source>
</evidence>
<dbReference type="OrthoDB" id="9808591at2"/>
<evidence type="ECO:0000259" key="7">
    <source>
        <dbReference type="PROSITE" id="PS51918"/>
    </source>
</evidence>
<gene>
    <name evidence="8" type="ORF">FPE01S_05_01010</name>
</gene>
<proteinExistence type="inferred from homology"/>
<dbReference type="PROSITE" id="PS51918">
    <property type="entry name" value="RADICAL_SAM"/>
    <property type="match status" value="1"/>
</dbReference>
<dbReference type="InterPro" id="IPR007197">
    <property type="entry name" value="rSAM"/>
</dbReference>
<feature type="domain" description="Radical SAM core" evidence="7">
    <location>
        <begin position="1"/>
        <end position="221"/>
    </location>
</feature>
<comment type="caution">
    <text evidence="8">The sequence shown here is derived from an EMBL/GenBank/DDBJ whole genome shotgun (WGS) entry which is preliminary data.</text>
</comment>
<evidence type="ECO:0000256" key="2">
    <source>
        <dbReference type="ARBA" id="ARBA00022691"/>
    </source>
</evidence>
<dbReference type="InterPro" id="IPR058240">
    <property type="entry name" value="rSAM_sf"/>
</dbReference>
<accession>A0A0E9N6T6</accession>
<comment type="similarity">
    <text evidence="6">Belongs to the radical SAM superfamily. Anaerobic sulfatase-maturating enzyme family.</text>
</comment>
<dbReference type="SFLD" id="SFLDS00029">
    <property type="entry name" value="Radical_SAM"/>
    <property type="match status" value="1"/>
</dbReference>
<dbReference type="NCBIfam" id="NF041298">
    <property type="entry name" value="rSAM_mat_DynA"/>
    <property type="match status" value="1"/>
</dbReference>
<sequence>MFFTNVIKPTHLCNLACKYCYNDDVRDPVMKEYTLRRTIEQTFNYVRKFEGQRLVSFIWHGGEPMIAGLKYFQQAIEFQGEFGHDVKFENIIQTNGTFIDEKWINFFKIANFSISISIDGPASMHDAFRVDRRGRGSYEKVMSAIKMVKDAGLPFGVCVVISKANIDRVEELYDFLSQERLPFNVIPLNKSGSARDHFQDVGLDAEEYADAWIKMYDKWYDSDRDYVYCSDFIYKTRAIMMGRPMDCVGLAQCAGSNISVDPVGDVYPCASLSGHADTKYGNLTEYDLDVLLNSSTAMDYRNRKMDEQCASCKWQHVCHGGCQARAYKFFGDHNRRDYYCPSLFKMYEHVGHRIEQSAIALTADHSIKSLITSNCSQ</sequence>
<dbReference type="Pfam" id="PF13186">
    <property type="entry name" value="SPASM"/>
    <property type="match status" value="1"/>
</dbReference>
<dbReference type="Pfam" id="PF04055">
    <property type="entry name" value="Radical_SAM"/>
    <property type="match status" value="1"/>
</dbReference>
<evidence type="ECO:0000256" key="4">
    <source>
        <dbReference type="ARBA" id="ARBA00023004"/>
    </source>
</evidence>
<evidence type="ECO:0000256" key="1">
    <source>
        <dbReference type="ARBA" id="ARBA00001966"/>
    </source>
</evidence>
<dbReference type="Gene3D" id="3.20.20.70">
    <property type="entry name" value="Aldolase class I"/>
    <property type="match status" value="1"/>
</dbReference>
<name>A0A0E9N6T6_9BACT</name>
<keyword evidence="9" id="KW-1185">Reference proteome</keyword>
<dbReference type="InterPro" id="IPR023885">
    <property type="entry name" value="4Fe4S-binding_SPASM_dom"/>
</dbReference>
<dbReference type="EMBL" id="BBWV01000005">
    <property type="protein sequence ID" value="GAO45406.1"/>
    <property type="molecule type" value="Genomic_DNA"/>
</dbReference>
<dbReference type="STRING" id="1220578.FPE01S_05_01010"/>
<keyword evidence="5" id="KW-0411">Iron-sulfur</keyword>
<protein>
    <submittedName>
        <fullName evidence="8">Putative sulfatase-maturating enzyme homolog</fullName>
    </submittedName>
</protein>